<comment type="caution">
    <text evidence="1">The sequence shown here is derived from an EMBL/GenBank/DDBJ whole genome shotgun (WGS) entry which is preliminary data.</text>
</comment>
<dbReference type="EMBL" id="JACYHB010000004">
    <property type="protein sequence ID" value="MBD8078781.1"/>
    <property type="molecule type" value="Genomic_DNA"/>
</dbReference>
<reference evidence="1" key="1">
    <citation type="journal article" date="2018" name="Curr. Microbiol.">
        <title>Cellulosimicrobium arenosum sp. nov., Isolated from Marine Sediment Sand.</title>
        <authorList>
            <person name="Oh M."/>
            <person name="Kim J.H."/>
            <person name="Yoon J.H."/>
            <person name="Schumann P."/>
            <person name="Kim W."/>
        </authorList>
    </citation>
    <scope>NUCLEOTIDE SEQUENCE</scope>
    <source>
        <strain evidence="1">KCTC 49039</strain>
    </source>
</reference>
<protein>
    <recommendedName>
        <fullName evidence="3">Type II toxin-antitoxin system VapC family toxin</fullName>
    </recommendedName>
</protein>
<reference evidence="1" key="2">
    <citation type="submission" date="2020-09" db="EMBL/GenBank/DDBJ databases">
        <authorList>
            <person name="Yu Y."/>
        </authorList>
    </citation>
    <scope>NUCLEOTIDE SEQUENCE</scope>
    <source>
        <strain evidence="1">KCTC 49039</strain>
    </source>
</reference>
<keyword evidence="2" id="KW-1185">Reference proteome</keyword>
<proteinExistence type="predicted"/>
<dbReference type="AlphaFoldDB" id="A0A927G8C9"/>
<evidence type="ECO:0008006" key="3">
    <source>
        <dbReference type="Google" id="ProtNLM"/>
    </source>
</evidence>
<gene>
    <name evidence="1" type="ORF">IF651_06885</name>
</gene>
<organism evidence="1 2">
    <name type="scientific">Cellulosimicrobium arenosum</name>
    <dbReference type="NCBI Taxonomy" id="2708133"/>
    <lineage>
        <taxon>Bacteria</taxon>
        <taxon>Bacillati</taxon>
        <taxon>Actinomycetota</taxon>
        <taxon>Actinomycetes</taxon>
        <taxon>Micrococcales</taxon>
        <taxon>Promicromonosporaceae</taxon>
        <taxon>Cellulosimicrobium</taxon>
    </lineage>
</organism>
<sequence>MSAATVRTALDVPVRRAKGLLDTHLLLWAGLPPVHRYPSHRLLVAQAITEGIPLGTHDAALDRSPGPIQVA</sequence>
<dbReference type="RefSeq" id="WP_191828359.1">
    <property type="nucleotide sequence ID" value="NZ_JACYHB010000004.1"/>
</dbReference>
<evidence type="ECO:0000313" key="1">
    <source>
        <dbReference type="EMBL" id="MBD8078781.1"/>
    </source>
</evidence>
<evidence type="ECO:0000313" key="2">
    <source>
        <dbReference type="Proteomes" id="UP000610846"/>
    </source>
</evidence>
<dbReference type="Proteomes" id="UP000610846">
    <property type="component" value="Unassembled WGS sequence"/>
</dbReference>
<name>A0A927G8C9_9MICO</name>
<accession>A0A927G8C9</accession>